<comment type="similarity">
    <text evidence="2">Belongs to the bacterial solute-binding protein 2 family.</text>
</comment>
<feature type="signal peptide" evidence="4">
    <location>
        <begin position="1"/>
        <end position="27"/>
    </location>
</feature>
<proteinExistence type="inferred from homology"/>
<comment type="subcellular location">
    <subcellularLocation>
        <location evidence="1">Cell envelope</location>
    </subcellularLocation>
</comment>
<keyword evidence="7" id="KW-1185">Reference proteome</keyword>
<evidence type="ECO:0000313" key="7">
    <source>
        <dbReference type="Proteomes" id="UP000605361"/>
    </source>
</evidence>
<dbReference type="PROSITE" id="PS51257">
    <property type="entry name" value="PROKAR_LIPOPROTEIN"/>
    <property type="match status" value="1"/>
</dbReference>
<evidence type="ECO:0000256" key="3">
    <source>
        <dbReference type="ARBA" id="ARBA00022729"/>
    </source>
</evidence>
<dbReference type="SUPFAM" id="SSF53822">
    <property type="entry name" value="Periplasmic binding protein-like I"/>
    <property type="match status" value="1"/>
</dbReference>
<dbReference type="GO" id="GO:0030246">
    <property type="term" value="F:carbohydrate binding"/>
    <property type="evidence" value="ECO:0007669"/>
    <property type="project" value="UniProtKB-ARBA"/>
</dbReference>
<reference evidence="6" key="1">
    <citation type="submission" date="2020-11" db="EMBL/GenBank/DDBJ databases">
        <title>Whole-genome analyses of Nonomuraea sp. K274.</title>
        <authorList>
            <person name="Veyisoglu A."/>
        </authorList>
    </citation>
    <scope>NUCLEOTIDE SEQUENCE</scope>
    <source>
        <strain evidence="6">K274</strain>
    </source>
</reference>
<comment type="caution">
    <text evidence="6">The sequence shown here is derived from an EMBL/GenBank/DDBJ whole genome shotgun (WGS) entry which is preliminary data.</text>
</comment>
<dbReference type="EMBL" id="JADOGI010000002">
    <property type="protein sequence ID" value="MBF8184396.1"/>
    <property type="molecule type" value="Genomic_DNA"/>
</dbReference>
<gene>
    <name evidence="6" type="ORF">ITP53_01260</name>
</gene>
<dbReference type="CDD" id="cd06320">
    <property type="entry name" value="PBP1_allose_binding"/>
    <property type="match status" value="1"/>
</dbReference>
<dbReference type="GO" id="GO:0030313">
    <property type="term" value="C:cell envelope"/>
    <property type="evidence" value="ECO:0007669"/>
    <property type="project" value="UniProtKB-SubCell"/>
</dbReference>
<evidence type="ECO:0000313" key="6">
    <source>
        <dbReference type="EMBL" id="MBF8184396.1"/>
    </source>
</evidence>
<dbReference type="InterPro" id="IPR025997">
    <property type="entry name" value="SBP_2_dom"/>
</dbReference>
<dbReference type="Pfam" id="PF13407">
    <property type="entry name" value="Peripla_BP_4"/>
    <property type="match status" value="1"/>
</dbReference>
<evidence type="ECO:0000256" key="4">
    <source>
        <dbReference type="SAM" id="SignalP"/>
    </source>
</evidence>
<evidence type="ECO:0000256" key="1">
    <source>
        <dbReference type="ARBA" id="ARBA00004196"/>
    </source>
</evidence>
<dbReference type="PANTHER" id="PTHR46847">
    <property type="entry name" value="D-ALLOSE-BINDING PERIPLASMIC PROTEIN-RELATED"/>
    <property type="match status" value="1"/>
</dbReference>
<evidence type="ECO:0000256" key="2">
    <source>
        <dbReference type="ARBA" id="ARBA00007639"/>
    </source>
</evidence>
<name>A0A931A1D6_9ACTN</name>
<accession>A0A931A1D6</accession>
<dbReference type="InterPro" id="IPR028082">
    <property type="entry name" value="Peripla_BP_I"/>
</dbReference>
<organism evidence="6 7">
    <name type="scientific">Nonomuraea cypriaca</name>
    <dbReference type="NCBI Taxonomy" id="1187855"/>
    <lineage>
        <taxon>Bacteria</taxon>
        <taxon>Bacillati</taxon>
        <taxon>Actinomycetota</taxon>
        <taxon>Actinomycetes</taxon>
        <taxon>Streptosporangiales</taxon>
        <taxon>Streptosporangiaceae</taxon>
        <taxon>Nonomuraea</taxon>
    </lineage>
</organism>
<dbReference type="Proteomes" id="UP000605361">
    <property type="component" value="Unassembled WGS sequence"/>
</dbReference>
<dbReference type="PANTHER" id="PTHR46847:SF1">
    <property type="entry name" value="D-ALLOSE-BINDING PERIPLASMIC PROTEIN-RELATED"/>
    <property type="match status" value="1"/>
</dbReference>
<dbReference type="AlphaFoldDB" id="A0A931A1D6"/>
<dbReference type="Gene3D" id="3.40.50.2300">
    <property type="match status" value="2"/>
</dbReference>
<feature type="domain" description="Periplasmic binding protein" evidence="5">
    <location>
        <begin position="48"/>
        <end position="308"/>
    </location>
</feature>
<evidence type="ECO:0000259" key="5">
    <source>
        <dbReference type="Pfam" id="PF13407"/>
    </source>
</evidence>
<sequence length="349" mass="35103">MANTRGRRTAALSAVLAAGALALSACGSGETTGTSPAAGGASTATPKIAAVIKGLDNPFFQTMKQGMDEQAATAKAPVTVQAANAITDTTGQADKLNGLAGQDFSCYVINPISGTNLVQGLAQLSAQNKTVVNIDSPIDAAAAKSANVKPATYIGTDNVEAGKMAGQRMTELLPDGGEVAAIGGIAGDVTSGARIEGFQQGIGPEVKVLQTVAANWERQTALTAATDVMQAHPELAGFFVANDDMGLGVARAVANAGKTGKVKVISVDGIKDALNAVKAGTLDGTVAQYPYAIGLMGVEACQAAAAGKTLPTNVKAPVELVTKENADKALAATPKPFGSYDDPFTSLIK</sequence>
<protein>
    <submittedName>
        <fullName evidence="6">Substrate-binding domain-containing protein</fullName>
    </submittedName>
</protein>
<feature type="chain" id="PRO_5038843381" evidence="4">
    <location>
        <begin position="28"/>
        <end position="349"/>
    </location>
</feature>
<keyword evidence="3 4" id="KW-0732">Signal</keyword>